<dbReference type="Proteomes" id="UP001256711">
    <property type="component" value="Unassembled WGS sequence"/>
</dbReference>
<dbReference type="SUPFAM" id="SSF51569">
    <property type="entry name" value="Aldolase"/>
    <property type="match status" value="1"/>
</dbReference>
<comment type="caution">
    <text evidence="1">The sequence shown here is derived from an EMBL/GenBank/DDBJ whole genome shotgun (WGS) entry which is preliminary data.</text>
</comment>
<gene>
    <name evidence="1" type="ORF">P7H43_07335</name>
</gene>
<protein>
    <submittedName>
        <fullName evidence="1">Deoxyribose-phosphate aldolase</fullName>
    </submittedName>
</protein>
<organism evidence="1 2">
    <name type="scientific">Enterococcus asini</name>
    <dbReference type="NCBI Taxonomy" id="57732"/>
    <lineage>
        <taxon>Bacteria</taxon>
        <taxon>Bacillati</taxon>
        <taxon>Bacillota</taxon>
        <taxon>Bacilli</taxon>
        <taxon>Lactobacillales</taxon>
        <taxon>Enterococcaceae</taxon>
        <taxon>Enterococcus</taxon>
    </lineage>
</organism>
<dbReference type="InterPro" id="IPR013785">
    <property type="entry name" value="Aldolase_TIM"/>
</dbReference>
<accession>A0AAW8U2S7</accession>
<evidence type="ECO:0000313" key="2">
    <source>
        <dbReference type="Proteomes" id="UP001256711"/>
    </source>
</evidence>
<evidence type="ECO:0000313" key="1">
    <source>
        <dbReference type="EMBL" id="MDT2810293.1"/>
    </source>
</evidence>
<proteinExistence type="predicted"/>
<name>A0AAW8U2S7_9ENTE</name>
<dbReference type="EMBL" id="JARQBJ010000003">
    <property type="protein sequence ID" value="MDT2810293.1"/>
    <property type="molecule type" value="Genomic_DNA"/>
</dbReference>
<dbReference type="AlphaFoldDB" id="A0AAW8U2S7"/>
<reference evidence="1" key="1">
    <citation type="submission" date="2023-03" db="EMBL/GenBank/DDBJ databases">
        <authorList>
            <person name="Shen W."/>
            <person name="Cai J."/>
        </authorList>
    </citation>
    <scope>NUCLEOTIDE SEQUENCE</scope>
    <source>
        <strain evidence="1">B226-2</strain>
    </source>
</reference>
<sequence length="217" mass="23736">MKVSELVSLRLVAPDMKDWELKDTLTKLRQENLVQEVVVLPTNVRRAKQLLAPTAIKIGTVVDYPLGSGTVAKKAFEAGHAFQEGADFIELSVNSYTLLEQATLVAQLEDTLRGIAVTWGEIRTRVAAEQLTEIKKLAILPRMRELGWKCLVLDEGASVADALHDAETFSFDGGEKLQLQLNLTQASVTVLRDLVKNGVTRVGVEDLGDLDLSAELG</sequence>
<dbReference type="RefSeq" id="WP_311835404.1">
    <property type="nucleotide sequence ID" value="NZ_JARQBJ010000003.1"/>
</dbReference>
<dbReference type="Gene3D" id="3.20.20.70">
    <property type="entry name" value="Aldolase class I"/>
    <property type="match status" value="1"/>
</dbReference>